<dbReference type="SMART" id="SM00014">
    <property type="entry name" value="acidPPc"/>
    <property type="match status" value="1"/>
</dbReference>
<dbReference type="Proteomes" id="UP000263900">
    <property type="component" value="Chromosome"/>
</dbReference>
<evidence type="ECO:0000256" key="5">
    <source>
        <dbReference type="ARBA" id="ARBA00022989"/>
    </source>
</evidence>
<evidence type="ECO:0000259" key="8">
    <source>
        <dbReference type="SMART" id="SM00014"/>
    </source>
</evidence>
<evidence type="ECO:0000256" key="1">
    <source>
        <dbReference type="ARBA" id="ARBA00004651"/>
    </source>
</evidence>
<feature type="transmembrane region" description="Helical" evidence="7">
    <location>
        <begin position="80"/>
        <end position="98"/>
    </location>
</feature>
<evidence type="ECO:0000313" key="10">
    <source>
        <dbReference type="Proteomes" id="UP000263900"/>
    </source>
</evidence>
<keyword evidence="10" id="KW-1185">Reference proteome</keyword>
<dbReference type="Pfam" id="PF01569">
    <property type="entry name" value="PAP2"/>
    <property type="match status" value="1"/>
</dbReference>
<evidence type="ECO:0000256" key="2">
    <source>
        <dbReference type="ARBA" id="ARBA00022475"/>
    </source>
</evidence>
<gene>
    <name evidence="9" type="ORF">D3H65_26360</name>
</gene>
<sequence>MNPLIRALHGSRQYIIAFTIYLLIAFLYCSLHSKAVCFINLNGSHTPSLEAFFTWYTMLGEGYVAILLCIVLFIRRHYLLSVHLLVAFLISGMAAQIIKEFMHMPRPKVFLHAGQYNQFIEGVTRGGWSSFPSGHTVTAFAVATILALHTRNKWASLLYLILAVGVGYSRIYLGQHFLEDVLAGSIVGVFFAGWVCLSIPELKLFGRRIAREQAMTPVPVQ</sequence>
<dbReference type="GO" id="GO:0005886">
    <property type="term" value="C:plasma membrane"/>
    <property type="evidence" value="ECO:0007669"/>
    <property type="project" value="UniProtKB-SubCell"/>
</dbReference>
<dbReference type="OrthoDB" id="9773582at2"/>
<organism evidence="9 10">
    <name type="scientific">Paraflavitalea soli</name>
    <dbReference type="NCBI Taxonomy" id="2315862"/>
    <lineage>
        <taxon>Bacteria</taxon>
        <taxon>Pseudomonadati</taxon>
        <taxon>Bacteroidota</taxon>
        <taxon>Chitinophagia</taxon>
        <taxon>Chitinophagales</taxon>
        <taxon>Chitinophagaceae</taxon>
        <taxon>Paraflavitalea</taxon>
    </lineage>
</organism>
<comment type="subcellular location">
    <subcellularLocation>
        <location evidence="1">Cell membrane</location>
        <topology evidence="1">Multi-pass membrane protein</topology>
    </subcellularLocation>
</comment>
<keyword evidence="4" id="KW-0378">Hydrolase</keyword>
<dbReference type="InterPro" id="IPR036938">
    <property type="entry name" value="PAP2/HPO_sf"/>
</dbReference>
<name>A0A3B7MT37_9BACT</name>
<dbReference type="EMBL" id="CP032157">
    <property type="protein sequence ID" value="AXY77288.1"/>
    <property type="molecule type" value="Genomic_DNA"/>
</dbReference>
<accession>A0A3B7MT37</accession>
<evidence type="ECO:0000256" key="7">
    <source>
        <dbReference type="SAM" id="Phobius"/>
    </source>
</evidence>
<evidence type="ECO:0000256" key="3">
    <source>
        <dbReference type="ARBA" id="ARBA00022692"/>
    </source>
</evidence>
<dbReference type="PANTHER" id="PTHR14969">
    <property type="entry name" value="SPHINGOSINE-1-PHOSPHATE PHOSPHOHYDROLASE"/>
    <property type="match status" value="1"/>
</dbReference>
<dbReference type="GO" id="GO:0016787">
    <property type="term" value="F:hydrolase activity"/>
    <property type="evidence" value="ECO:0007669"/>
    <property type="project" value="UniProtKB-KW"/>
</dbReference>
<dbReference type="CDD" id="cd03392">
    <property type="entry name" value="PAP2_like_2"/>
    <property type="match status" value="1"/>
</dbReference>
<dbReference type="RefSeq" id="WP_119053164.1">
    <property type="nucleotide sequence ID" value="NZ_CP032157.1"/>
</dbReference>
<keyword evidence="3 7" id="KW-0812">Transmembrane</keyword>
<proteinExistence type="predicted"/>
<feature type="transmembrane region" description="Helical" evidence="7">
    <location>
        <begin position="12"/>
        <end position="31"/>
    </location>
</feature>
<dbReference type="KEGG" id="pseg:D3H65_26360"/>
<protein>
    <submittedName>
        <fullName evidence="9">PAP2 family protein</fullName>
    </submittedName>
</protein>
<reference evidence="9 10" key="1">
    <citation type="submission" date="2018-09" db="EMBL/GenBank/DDBJ databases">
        <title>Genome sequencing of strain 6GH32-13.</title>
        <authorList>
            <person name="Weon H.-Y."/>
            <person name="Heo J."/>
            <person name="Kwon S.-W."/>
        </authorList>
    </citation>
    <scope>NUCLEOTIDE SEQUENCE [LARGE SCALE GENOMIC DNA]</scope>
    <source>
        <strain evidence="9 10">5GH32-13</strain>
    </source>
</reference>
<evidence type="ECO:0000256" key="4">
    <source>
        <dbReference type="ARBA" id="ARBA00022801"/>
    </source>
</evidence>
<dbReference type="InterPro" id="IPR000326">
    <property type="entry name" value="PAP2/HPO"/>
</dbReference>
<feature type="domain" description="Phosphatidic acid phosphatase type 2/haloperoxidase" evidence="8">
    <location>
        <begin position="79"/>
        <end position="196"/>
    </location>
</feature>
<feature type="transmembrane region" description="Helical" evidence="7">
    <location>
        <begin position="157"/>
        <end position="175"/>
    </location>
</feature>
<dbReference type="SUPFAM" id="SSF48317">
    <property type="entry name" value="Acid phosphatase/Vanadium-dependent haloperoxidase"/>
    <property type="match status" value="1"/>
</dbReference>
<evidence type="ECO:0000256" key="6">
    <source>
        <dbReference type="ARBA" id="ARBA00023136"/>
    </source>
</evidence>
<dbReference type="AlphaFoldDB" id="A0A3B7MT37"/>
<keyword evidence="6 7" id="KW-0472">Membrane</keyword>
<keyword evidence="5 7" id="KW-1133">Transmembrane helix</keyword>
<evidence type="ECO:0000313" key="9">
    <source>
        <dbReference type="EMBL" id="AXY77288.1"/>
    </source>
</evidence>
<keyword evidence="2" id="KW-1003">Cell membrane</keyword>
<dbReference type="PANTHER" id="PTHR14969:SF62">
    <property type="entry name" value="DECAPRENYLPHOSPHORYL-5-PHOSPHORIBOSE PHOSPHATASE RV3807C-RELATED"/>
    <property type="match status" value="1"/>
</dbReference>
<feature type="transmembrane region" description="Helical" evidence="7">
    <location>
        <begin position="52"/>
        <end position="74"/>
    </location>
</feature>
<dbReference type="Gene3D" id="1.20.144.10">
    <property type="entry name" value="Phosphatidic acid phosphatase type 2/haloperoxidase"/>
    <property type="match status" value="1"/>
</dbReference>
<feature type="transmembrane region" description="Helical" evidence="7">
    <location>
        <begin position="181"/>
        <end position="199"/>
    </location>
</feature>